<dbReference type="InterPro" id="IPR000668">
    <property type="entry name" value="Peptidase_C1A_C"/>
</dbReference>
<dbReference type="InterPro" id="IPR038765">
    <property type="entry name" value="Papain-like_cys_pep_sf"/>
</dbReference>
<comment type="caution">
    <text evidence="4">The sequence shown here is derived from an EMBL/GenBank/DDBJ whole genome shotgun (WGS) entry which is preliminary data.</text>
</comment>
<dbReference type="EMBL" id="BMAV01000690">
    <property type="protein sequence ID" value="GFY38195.1"/>
    <property type="molecule type" value="Genomic_DNA"/>
</dbReference>
<sequence>MKIDLVENGPVTVAFQVYPDFMLYKGGVYHHTGIGTRFNPFHLVNHGVLITGYGIDNNTGEKFWIVKNSWGTAWGEDGYFRIRRGTNECNIESMAVSAIPIP</sequence>
<dbReference type="PROSITE" id="PS00640">
    <property type="entry name" value="THIOL_PROTEASE_ASN"/>
    <property type="match status" value="1"/>
</dbReference>
<comment type="similarity">
    <text evidence="1">Belongs to the peptidase C1 family.</text>
</comment>
<dbReference type="GO" id="GO:0008234">
    <property type="term" value="F:cysteine-type peptidase activity"/>
    <property type="evidence" value="ECO:0007669"/>
    <property type="project" value="InterPro"/>
</dbReference>
<proteinExistence type="inferred from homology"/>
<keyword evidence="2" id="KW-1015">Disulfide bond</keyword>
<dbReference type="SUPFAM" id="SSF54001">
    <property type="entry name" value="Cysteine proteinases"/>
    <property type="match status" value="1"/>
</dbReference>
<name>A0A8X6WNE1_9ARAC</name>
<dbReference type="PANTHER" id="PTHR12411">
    <property type="entry name" value="CYSTEINE PROTEASE FAMILY C1-RELATED"/>
    <property type="match status" value="1"/>
</dbReference>
<accession>A0A8X6WNE1</accession>
<dbReference type="Pfam" id="PF00112">
    <property type="entry name" value="Peptidase_C1"/>
    <property type="match status" value="1"/>
</dbReference>
<dbReference type="InterPro" id="IPR025661">
    <property type="entry name" value="Pept_asp_AS"/>
</dbReference>
<evidence type="ECO:0000256" key="1">
    <source>
        <dbReference type="ARBA" id="ARBA00008455"/>
    </source>
</evidence>
<gene>
    <name evidence="4" type="primary">CTSC</name>
    <name evidence="4" type="ORF">TNIN_235931</name>
</gene>
<evidence type="ECO:0000313" key="4">
    <source>
        <dbReference type="EMBL" id="GFY38195.1"/>
    </source>
</evidence>
<keyword evidence="5" id="KW-1185">Reference proteome</keyword>
<dbReference type="AlphaFoldDB" id="A0A8X6WNE1"/>
<organism evidence="4 5">
    <name type="scientific">Trichonephila inaurata madagascariensis</name>
    <dbReference type="NCBI Taxonomy" id="2747483"/>
    <lineage>
        <taxon>Eukaryota</taxon>
        <taxon>Metazoa</taxon>
        <taxon>Ecdysozoa</taxon>
        <taxon>Arthropoda</taxon>
        <taxon>Chelicerata</taxon>
        <taxon>Arachnida</taxon>
        <taxon>Araneae</taxon>
        <taxon>Araneomorphae</taxon>
        <taxon>Entelegynae</taxon>
        <taxon>Araneoidea</taxon>
        <taxon>Nephilidae</taxon>
        <taxon>Trichonephila</taxon>
        <taxon>Trichonephila inaurata</taxon>
    </lineage>
</organism>
<dbReference type="SMART" id="SM00645">
    <property type="entry name" value="Pept_C1"/>
    <property type="match status" value="1"/>
</dbReference>
<dbReference type="GO" id="GO:0006508">
    <property type="term" value="P:proteolysis"/>
    <property type="evidence" value="ECO:0007669"/>
    <property type="project" value="InterPro"/>
</dbReference>
<dbReference type="InterPro" id="IPR025660">
    <property type="entry name" value="Pept_his_AS"/>
</dbReference>
<dbReference type="Gene3D" id="3.90.70.10">
    <property type="entry name" value="Cysteine proteinases"/>
    <property type="match status" value="1"/>
</dbReference>
<evidence type="ECO:0000313" key="5">
    <source>
        <dbReference type="Proteomes" id="UP000886998"/>
    </source>
</evidence>
<dbReference type="InterPro" id="IPR013128">
    <property type="entry name" value="Peptidase_C1A"/>
</dbReference>
<evidence type="ECO:0000259" key="3">
    <source>
        <dbReference type="SMART" id="SM00645"/>
    </source>
</evidence>
<dbReference type="PROSITE" id="PS00639">
    <property type="entry name" value="THIOL_PROTEASE_HIS"/>
    <property type="match status" value="1"/>
</dbReference>
<evidence type="ECO:0000256" key="2">
    <source>
        <dbReference type="ARBA" id="ARBA00023157"/>
    </source>
</evidence>
<protein>
    <submittedName>
        <fullName evidence="4">Dipeptidyl peptidase 1</fullName>
    </submittedName>
</protein>
<reference evidence="4" key="1">
    <citation type="submission" date="2020-08" db="EMBL/GenBank/DDBJ databases">
        <title>Multicomponent nature underlies the extraordinary mechanical properties of spider dragline silk.</title>
        <authorList>
            <person name="Kono N."/>
            <person name="Nakamura H."/>
            <person name="Mori M."/>
            <person name="Yoshida Y."/>
            <person name="Ohtoshi R."/>
            <person name="Malay A.D."/>
            <person name="Moran D.A.P."/>
            <person name="Tomita M."/>
            <person name="Numata K."/>
            <person name="Arakawa K."/>
        </authorList>
    </citation>
    <scope>NUCLEOTIDE SEQUENCE</scope>
</reference>
<dbReference type="OrthoDB" id="3789175at2759"/>
<feature type="domain" description="Peptidase C1A papain C-terminal" evidence="3">
    <location>
        <begin position="2"/>
        <end position="99"/>
    </location>
</feature>
<dbReference type="Proteomes" id="UP000886998">
    <property type="component" value="Unassembled WGS sequence"/>
</dbReference>